<reference evidence="5" key="3">
    <citation type="submission" date="2025-09" db="UniProtKB">
        <authorList>
            <consortium name="Ensembl"/>
        </authorList>
    </citation>
    <scope>IDENTIFICATION</scope>
</reference>
<proteinExistence type="predicted"/>
<dbReference type="PANTHER" id="PTHR21683">
    <property type="entry name" value="COILED-COIL DOMAIN-CONTAINING PROTEIN 42 LIKE-2-LIKE-RELATED"/>
    <property type="match status" value="1"/>
</dbReference>
<name>A0AAZ1XQG9_OREAU</name>
<dbReference type="Ensembl" id="ENSOABT00000061192.1">
    <property type="protein sequence ID" value="ENSOABP00000070516.1"/>
    <property type="gene ID" value="ENSOABG00000007643.2"/>
</dbReference>
<dbReference type="InterPro" id="IPR051147">
    <property type="entry name" value="CFAP_domain-containing"/>
</dbReference>
<dbReference type="Proteomes" id="UP000472276">
    <property type="component" value="Unassembled WGS sequence"/>
</dbReference>
<reference evidence="6" key="1">
    <citation type="submission" date="2020-03" db="EMBL/GenBank/DDBJ databases">
        <title>Evolution of repeat sequences and sex chromosomes of tilapia species revealed by chromosome-level genomes.</title>
        <authorList>
            <person name="Xu L."/>
            <person name="Tao W."/>
            <person name="Wang D."/>
            <person name="Zhou Q."/>
        </authorList>
    </citation>
    <scope>NUCLEOTIDE SEQUENCE [LARGE SCALE GENOMIC DNA]</scope>
    <source>
        <strain evidence="6">Israel</strain>
    </source>
</reference>
<feature type="coiled-coil region" evidence="2">
    <location>
        <begin position="57"/>
        <end position="152"/>
    </location>
</feature>
<dbReference type="GO" id="GO:0005856">
    <property type="term" value="C:cytoskeleton"/>
    <property type="evidence" value="ECO:0007669"/>
    <property type="project" value="UniProtKB-ARBA"/>
</dbReference>
<dbReference type="Pfam" id="PF13863">
    <property type="entry name" value="DUF4200"/>
    <property type="match status" value="1"/>
</dbReference>
<dbReference type="InterPro" id="IPR025252">
    <property type="entry name" value="DUF4200"/>
</dbReference>
<evidence type="ECO:0000313" key="6">
    <source>
        <dbReference type="Proteomes" id="UP000472276"/>
    </source>
</evidence>
<feature type="coiled-coil region" evidence="2">
    <location>
        <begin position="196"/>
        <end position="241"/>
    </location>
</feature>
<gene>
    <name evidence="5" type="primary">LOC116311738</name>
</gene>
<feature type="compositionally biased region" description="Basic residues" evidence="3">
    <location>
        <begin position="327"/>
        <end position="337"/>
    </location>
</feature>
<feature type="domain" description="DUF4200" evidence="4">
    <location>
        <begin position="64"/>
        <end position="168"/>
    </location>
</feature>
<evidence type="ECO:0000256" key="3">
    <source>
        <dbReference type="SAM" id="MobiDB-lite"/>
    </source>
</evidence>
<dbReference type="AlphaFoldDB" id="A0AAZ1XQG9"/>
<accession>A0AAZ1XQG9</accession>
<reference evidence="5" key="2">
    <citation type="submission" date="2025-08" db="UniProtKB">
        <authorList>
            <consortium name="Ensembl"/>
        </authorList>
    </citation>
    <scope>IDENTIFICATION</scope>
</reference>
<evidence type="ECO:0000259" key="4">
    <source>
        <dbReference type="Pfam" id="PF13863"/>
    </source>
</evidence>
<evidence type="ECO:0000256" key="2">
    <source>
        <dbReference type="SAM" id="Coils"/>
    </source>
</evidence>
<organism evidence="5 6">
    <name type="scientific">Oreochromis aureus</name>
    <name type="common">Israeli tilapia</name>
    <name type="synonym">Chromis aureus</name>
    <dbReference type="NCBI Taxonomy" id="47969"/>
    <lineage>
        <taxon>Eukaryota</taxon>
        <taxon>Metazoa</taxon>
        <taxon>Chordata</taxon>
        <taxon>Craniata</taxon>
        <taxon>Vertebrata</taxon>
        <taxon>Euteleostomi</taxon>
        <taxon>Actinopterygii</taxon>
        <taxon>Neopterygii</taxon>
        <taxon>Teleostei</taxon>
        <taxon>Neoteleostei</taxon>
        <taxon>Acanthomorphata</taxon>
        <taxon>Ovalentaria</taxon>
        <taxon>Cichlomorphae</taxon>
        <taxon>Cichliformes</taxon>
        <taxon>Cichlidae</taxon>
        <taxon>African cichlids</taxon>
        <taxon>Pseudocrenilabrinae</taxon>
        <taxon>Oreochromini</taxon>
        <taxon>Oreochromis</taxon>
    </lineage>
</organism>
<feature type="region of interest" description="Disordered" evidence="3">
    <location>
        <begin position="310"/>
        <end position="337"/>
    </location>
</feature>
<evidence type="ECO:0000313" key="5">
    <source>
        <dbReference type="Ensembl" id="ENSOABP00000070516.1"/>
    </source>
</evidence>
<dbReference type="PANTHER" id="PTHR21683:SF2">
    <property type="entry name" value="COILED-COIL DOMAIN-CONTAINING PROTEIN 42 LIKE-2-LIKE"/>
    <property type="match status" value="1"/>
</dbReference>
<protein>
    <recommendedName>
        <fullName evidence="4">DUF4200 domain-containing protein</fullName>
    </recommendedName>
</protein>
<evidence type="ECO:0000256" key="1">
    <source>
        <dbReference type="ARBA" id="ARBA00023054"/>
    </source>
</evidence>
<keyword evidence="6" id="KW-1185">Reference proteome</keyword>
<keyword evidence="1 2" id="KW-0175">Coiled coil</keyword>
<sequence length="337" mass="39737">MTSTYATADLKGLVWMKVINYQVFLVTGQKSDGNQWTVWLLMWTAAGRDSSCVLLEILALQREEKKLKAKYEESKQVLESLQQREEELHKKIKEIQDLHLSFDMYHKDEEANRVIEKAEQERKRVLQKEAEIGRLKEQFAKLTEEKQELEHQVKRHSVYRDLMEQLLKITKFEDVAALTDHLESLLHFRCQLSERESKAQEQADEQRKALLTLEQQHNLLLLQRNNQLSQLQTELEKTRSEGLIWEKKWNNIQETATKKTLKLGQIKMSILNLYEMTGGQVGGEEGVDVNDTEKQLEQVKQFFEDQTDIVQQYQPHSQRRNNDQGKRKSKKPTNKEM</sequence>